<evidence type="ECO:0000256" key="8">
    <source>
        <dbReference type="HAMAP-Rule" id="MF_01521"/>
    </source>
</evidence>
<feature type="transmembrane region" description="Helical" evidence="8">
    <location>
        <begin position="100"/>
        <end position="121"/>
    </location>
</feature>
<dbReference type="AlphaFoldDB" id="A0A1M4YK38"/>
<dbReference type="InterPro" id="IPR022929">
    <property type="entry name" value="Put_MntP"/>
</dbReference>
<feature type="transmembrane region" description="Helical" evidence="8">
    <location>
        <begin position="62"/>
        <end position="80"/>
    </location>
</feature>
<keyword evidence="7 8" id="KW-0464">Manganese</keyword>
<evidence type="ECO:0000256" key="3">
    <source>
        <dbReference type="ARBA" id="ARBA00022692"/>
    </source>
</evidence>
<accession>A0A1M4YK38</accession>
<evidence type="ECO:0000256" key="2">
    <source>
        <dbReference type="ARBA" id="ARBA00022475"/>
    </source>
</evidence>
<dbReference type="RefSeq" id="WP_073164459.1">
    <property type="nucleotide sequence ID" value="NZ_FQUW01000014.1"/>
</dbReference>
<evidence type="ECO:0000313" key="9">
    <source>
        <dbReference type="EMBL" id="SHF06028.1"/>
    </source>
</evidence>
<keyword evidence="5 8" id="KW-0406">Ion transport</keyword>
<dbReference type="PANTHER" id="PTHR35529:SF1">
    <property type="entry name" value="MANGANESE EFFLUX PUMP MNTP-RELATED"/>
    <property type="match status" value="1"/>
</dbReference>
<evidence type="ECO:0000256" key="5">
    <source>
        <dbReference type="ARBA" id="ARBA00023065"/>
    </source>
</evidence>
<evidence type="ECO:0000313" key="10">
    <source>
        <dbReference type="Proteomes" id="UP000184196"/>
    </source>
</evidence>
<organism evidence="9 10">
    <name type="scientific">Desulfofundulus australicus DSM 11792</name>
    <dbReference type="NCBI Taxonomy" id="1121425"/>
    <lineage>
        <taxon>Bacteria</taxon>
        <taxon>Bacillati</taxon>
        <taxon>Bacillota</taxon>
        <taxon>Clostridia</taxon>
        <taxon>Eubacteriales</taxon>
        <taxon>Peptococcaceae</taxon>
        <taxon>Desulfofundulus</taxon>
    </lineage>
</organism>
<evidence type="ECO:0000256" key="7">
    <source>
        <dbReference type="ARBA" id="ARBA00023211"/>
    </source>
</evidence>
<keyword evidence="3 8" id="KW-0812">Transmembrane</keyword>
<feature type="transmembrane region" description="Helical" evidence="8">
    <location>
        <begin position="34"/>
        <end position="56"/>
    </location>
</feature>
<feature type="transmembrane region" description="Helical" evidence="8">
    <location>
        <begin position="6"/>
        <end position="27"/>
    </location>
</feature>
<sequence>MSIPALFLLAVALGTDAFSMCLGIGMAGVKRLQVLLITLTVLLFHIAMPLLGFQLGELAGGFLGRTATLVGAVLLLYLGVRMIRESSGGDAPRVMLLNNWGLLLLGASVSMDALSVGFTLGTLQAQLIFTVVTFGLVAGLMTFSGLVLGRFLGQVAGERARLLGGLILIGIGVKLFFH</sequence>
<evidence type="ECO:0000256" key="6">
    <source>
        <dbReference type="ARBA" id="ARBA00023136"/>
    </source>
</evidence>
<dbReference type="Pfam" id="PF02659">
    <property type="entry name" value="Mntp"/>
    <property type="match status" value="1"/>
</dbReference>
<dbReference type="InterPro" id="IPR003810">
    <property type="entry name" value="Mntp/YtaF"/>
</dbReference>
<gene>
    <name evidence="8" type="primary">mntP</name>
    <name evidence="9" type="ORF">SAMN02745218_01355</name>
</gene>
<keyword evidence="1 8" id="KW-0813">Transport</keyword>
<dbReference type="HAMAP" id="MF_01521">
    <property type="entry name" value="MntP_pump"/>
    <property type="match status" value="1"/>
</dbReference>
<keyword evidence="6 8" id="KW-0472">Membrane</keyword>
<dbReference type="GO" id="GO:0005384">
    <property type="term" value="F:manganese ion transmembrane transporter activity"/>
    <property type="evidence" value="ECO:0007669"/>
    <property type="project" value="UniProtKB-UniRule"/>
</dbReference>
<evidence type="ECO:0000256" key="4">
    <source>
        <dbReference type="ARBA" id="ARBA00022989"/>
    </source>
</evidence>
<keyword evidence="10" id="KW-1185">Reference proteome</keyword>
<feature type="transmembrane region" description="Helical" evidence="8">
    <location>
        <begin position="160"/>
        <end position="177"/>
    </location>
</feature>
<comment type="similarity">
    <text evidence="8">Belongs to the MntP (TC 9.B.29) family.</text>
</comment>
<keyword evidence="4 8" id="KW-1133">Transmembrane helix</keyword>
<comment type="function">
    <text evidence="8">Probably functions as a manganese efflux pump.</text>
</comment>
<protein>
    <recommendedName>
        <fullName evidence="8">Putative manganese efflux pump MntP</fullName>
    </recommendedName>
</protein>
<dbReference type="OrthoDB" id="1679700at2"/>
<proteinExistence type="inferred from homology"/>
<keyword evidence="2 8" id="KW-1003">Cell membrane</keyword>
<feature type="transmembrane region" description="Helical" evidence="8">
    <location>
        <begin position="127"/>
        <end position="148"/>
    </location>
</feature>
<evidence type="ECO:0000256" key="1">
    <source>
        <dbReference type="ARBA" id="ARBA00022448"/>
    </source>
</evidence>
<dbReference type="EMBL" id="FQUW01000014">
    <property type="protein sequence ID" value="SHF06028.1"/>
    <property type="molecule type" value="Genomic_DNA"/>
</dbReference>
<comment type="subcellular location">
    <subcellularLocation>
        <location evidence="8">Cell membrane</location>
        <topology evidence="8">Multi-pass membrane protein</topology>
    </subcellularLocation>
</comment>
<dbReference type="Proteomes" id="UP000184196">
    <property type="component" value="Unassembled WGS sequence"/>
</dbReference>
<dbReference type="GO" id="GO:0005886">
    <property type="term" value="C:plasma membrane"/>
    <property type="evidence" value="ECO:0007669"/>
    <property type="project" value="UniProtKB-SubCell"/>
</dbReference>
<name>A0A1M4YK38_9FIRM</name>
<reference evidence="10" key="1">
    <citation type="submission" date="2016-11" db="EMBL/GenBank/DDBJ databases">
        <authorList>
            <person name="Varghese N."/>
            <person name="Submissions S."/>
        </authorList>
    </citation>
    <scope>NUCLEOTIDE SEQUENCE [LARGE SCALE GENOMIC DNA]</scope>
    <source>
        <strain evidence="10">DSM 11792</strain>
    </source>
</reference>
<dbReference type="PANTHER" id="PTHR35529">
    <property type="entry name" value="MANGANESE EFFLUX PUMP MNTP-RELATED"/>
    <property type="match status" value="1"/>
</dbReference>